<dbReference type="SUPFAM" id="SSF52540">
    <property type="entry name" value="P-loop containing nucleoside triphosphate hydrolases"/>
    <property type="match status" value="1"/>
</dbReference>
<evidence type="ECO:0008006" key="3">
    <source>
        <dbReference type="Google" id="ProtNLM"/>
    </source>
</evidence>
<evidence type="ECO:0000313" key="1">
    <source>
        <dbReference type="EMBL" id="MBB3940283.1"/>
    </source>
</evidence>
<protein>
    <recommendedName>
        <fullName evidence="3">Sulfotransferase family protein</fullName>
    </recommendedName>
</protein>
<comment type="caution">
    <text evidence="1">The sequence shown here is derived from an EMBL/GenBank/DDBJ whole genome shotgun (WGS) entry which is preliminary data.</text>
</comment>
<reference evidence="1 2" key="1">
    <citation type="submission" date="2020-08" db="EMBL/GenBank/DDBJ databases">
        <title>Genomic Encyclopedia of Type Strains, Phase IV (KMG-IV): sequencing the most valuable type-strain genomes for metagenomic binning, comparative biology and taxonomic classification.</title>
        <authorList>
            <person name="Goeker M."/>
        </authorList>
    </citation>
    <scope>NUCLEOTIDE SEQUENCE [LARGE SCALE GENOMIC DNA]</scope>
    <source>
        <strain evidence="1 2">DSM 27568</strain>
    </source>
</reference>
<dbReference type="PANTHER" id="PTHR36451:SF1">
    <property type="entry name" value="OMEGA-HYDROXY-BETA-DIHYDROMENAQUINONE-9 SULFOTRANSFERASE STF3"/>
    <property type="match status" value="1"/>
</dbReference>
<dbReference type="RefSeq" id="WP_183616932.1">
    <property type="nucleotide sequence ID" value="NZ_JACIDY010000004.1"/>
</dbReference>
<name>A0A7W6BYJ8_9SPHN</name>
<proteinExistence type="predicted"/>
<dbReference type="InterPro" id="IPR027417">
    <property type="entry name" value="P-loop_NTPase"/>
</dbReference>
<dbReference type="InterPro" id="IPR052736">
    <property type="entry name" value="Stf3_sulfotransferase"/>
</dbReference>
<accession>A0A7W6BYJ8</accession>
<dbReference type="AlphaFoldDB" id="A0A7W6BYJ8"/>
<dbReference type="PANTHER" id="PTHR36451">
    <property type="entry name" value="PAPS-DEPENDENT SULFOTRANSFERASE STF3"/>
    <property type="match status" value="1"/>
</dbReference>
<dbReference type="Proteomes" id="UP000561459">
    <property type="component" value="Unassembled WGS sequence"/>
</dbReference>
<sequence length="386" mass="43783">MATIVDREPAIEDFAVTQDALDTLERLKSRAMQRTGLTDFGSTDFEKPLGLLLDEAIRVPRRLDWESEIETSLMGRLVLVDEWKRNPGYKDRTIVAPLVICGIPRTGTTALHKVLSVDPQFQGLNLWLASWPKPRPPQDRWVDEPGYQHAVALLEKRNADTPGLRAVHEMLVDEVEECLEILRYDFVTNRFPSITLMPRYDGWMQAQDQTPSYRNLADALKLIGLHDDRRWLLKNPGHFGNLDALFAVFPDARVVITHRDPVKSIGSVCSVLQNPQQFMDPNVDLHKVGAREVQFWGDAKAKTDAIRESERGAQILDVQHKDFHADPIGIVRAIYDHAGLVLNPDVEQDMRTWLAQNPSDKHGQHTYKLSDYGLTEEGIRAVFGEG</sequence>
<organism evidence="1 2">
    <name type="scientific">Novosphingobium fluoreni</name>
    <dbReference type="NCBI Taxonomy" id="1391222"/>
    <lineage>
        <taxon>Bacteria</taxon>
        <taxon>Pseudomonadati</taxon>
        <taxon>Pseudomonadota</taxon>
        <taxon>Alphaproteobacteria</taxon>
        <taxon>Sphingomonadales</taxon>
        <taxon>Sphingomonadaceae</taxon>
        <taxon>Novosphingobium</taxon>
    </lineage>
</organism>
<dbReference type="Pfam" id="PF13469">
    <property type="entry name" value="Sulfotransfer_3"/>
    <property type="match status" value="1"/>
</dbReference>
<evidence type="ECO:0000313" key="2">
    <source>
        <dbReference type="Proteomes" id="UP000561459"/>
    </source>
</evidence>
<gene>
    <name evidence="1" type="ORF">GGR39_001940</name>
</gene>
<dbReference type="Gene3D" id="3.40.50.300">
    <property type="entry name" value="P-loop containing nucleotide triphosphate hydrolases"/>
    <property type="match status" value="1"/>
</dbReference>
<dbReference type="EMBL" id="JACIDY010000004">
    <property type="protein sequence ID" value="MBB3940283.1"/>
    <property type="molecule type" value="Genomic_DNA"/>
</dbReference>
<keyword evidence="2" id="KW-1185">Reference proteome</keyword>